<keyword evidence="3" id="KW-0560">Oxidoreductase</keyword>
<dbReference type="Proteomes" id="UP000297385">
    <property type="component" value="Unassembled WGS sequence"/>
</dbReference>
<dbReference type="EMBL" id="SNVI01000004">
    <property type="protein sequence ID" value="TFE38114.1"/>
    <property type="molecule type" value="Genomic_DNA"/>
</dbReference>
<keyword evidence="1" id="KW-0001">2Fe-2S</keyword>
<dbReference type="AlphaFoldDB" id="A0A4Y8ML19"/>
<dbReference type="GO" id="GO:0046872">
    <property type="term" value="F:metal ion binding"/>
    <property type="evidence" value="ECO:0007669"/>
    <property type="project" value="UniProtKB-KW"/>
</dbReference>
<protein>
    <submittedName>
        <fullName evidence="7">Aromatic ring-hydroxylating dioxygenase subunit alpha</fullName>
    </submittedName>
</protein>
<sequence>MVTAVNIAESIAETRNYPYNCWWVAAFSNEVGRSLLGRWLLDTPVVLFRQEDGTVTALEDRCPHRQAPLSMARLRGDTVECGYHGFCFDADGRCVRVPSADAAPTFSATRYPVKEVGPFVWIFLGDPSIVDSVPPPPELCWMTDPAFATRSGQIEISANYMLLKENVLDLTHFGYVHASTFQIDDWTDPPEVNGDGETFEYRQRFVNKPLAPGYAISLGVPPGTPWHREHRGSFLSPALQEGCVEFQEPSRPELAPARFRVAHATTPIDQTHMSYFWVIGRDFDTVPEAMDHLVGAIRAGFDEDRVVLEAIQAQANRRPRGSTGERSVNADAAGIQARRIVARWMEREV</sequence>
<reference evidence="7 8" key="1">
    <citation type="submission" date="2019-03" db="EMBL/GenBank/DDBJ databases">
        <title>Complete Genome Sequence of Paraburkholderia dipogonis ICMP 19430T, a Nitrogen-fixing Symbiont of the South African Invasive Legume Dipogon lignosus in New Zealand.</title>
        <authorList>
            <person name="De Meyer S.E."/>
        </authorList>
    </citation>
    <scope>NUCLEOTIDE SEQUENCE [LARGE SCALE GENOMIC DNA]</scope>
    <source>
        <strain evidence="7 8">ICMP 19430</strain>
    </source>
</reference>
<dbReference type="Gene3D" id="3.90.380.10">
    <property type="entry name" value="Naphthalene 1,2-dioxygenase Alpha Subunit, Chain A, domain 1"/>
    <property type="match status" value="1"/>
</dbReference>
<dbReference type="InterPro" id="IPR050584">
    <property type="entry name" value="Cholesterol_7-desaturase"/>
</dbReference>
<dbReference type="PROSITE" id="PS51296">
    <property type="entry name" value="RIESKE"/>
    <property type="match status" value="1"/>
</dbReference>
<evidence type="ECO:0000313" key="7">
    <source>
        <dbReference type="EMBL" id="TFE38114.1"/>
    </source>
</evidence>
<dbReference type="SUPFAM" id="SSF50022">
    <property type="entry name" value="ISP domain"/>
    <property type="match status" value="1"/>
</dbReference>
<organism evidence="7 8">
    <name type="scientific">Paraburkholderia dipogonis</name>
    <dbReference type="NCBI Taxonomy" id="1211383"/>
    <lineage>
        <taxon>Bacteria</taxon>
        <taxon>Pseudomonadati</taxon>
        <taxon>Pseudomonadota</taxon>
        <taxon>Betaproteobacteria</taxon>
        <taxon>Burkholderiales</taxon>
        <taxon>Burkholderiaceae</taxon>
        <taxon>Paraburkholderia</taxon>
    </lineage>
</organism>
<dbReference type="InterPro" id="IPR044043">
    <property type="entry name" value="VanA_C_cat"/>
</dbReference>
<dbReference type="GO" id="GO:0051213">
    <property type="term" value="F:dioxygenase activity"/>
    <property type="evidence" value="ECO:0007669"/>
    <property type="project" value="UniProtKB-KW"/>
</dbReference>
<comment type="caution">
    <text evidence="7">The sequence shown here is derived from an EMBL/GenBank/DDBJ whole genome shotgun (WGS) entry which is preliminary data.</text>
</comment>
<dbReference type="GO" id="GO:0051537">
    <property type="term" value="F:2 iron, 2 sulfur cluster binding"/>
    <property type="evidence" value="ECO:0007669"/>
    <property type="project" value="UniProtKB-KW"/>
</dbReference>
<dbReference type="Gene3D" id="2.102.10.10">
    <property type="entry name" value="Rieske [2Fe-2S] iron-sulphur domain"/>
    <property type="match status" value="1"/>
</dbReference>
<keyword evidence="2" id="KW-0479">Metal-binding</keyword>
<evidence type="ECO:0000256" key="2">
    <source>
        <dbReference type="ARBA" id="ARBA00022723"/>
    </source>
</evidence>
<keyword evidence="7" id="KW-0223">Dioxygenase</keyword>
<evidence type="ECO:0000256" key="1">
    <source>
        <dbReference type="ARBA" id="ARBA00022714"/>
    </source>
</evidence>
<dbReference type="Pfam" id="PF00355">
    <property type="entry name" value="Rieske"/>
    <property type="match status" value="1"/>
</dbReference>
<dbReference type="InterPro" id="IPR036922">
    <property type="entry name" value="Rieske_2Fe-2S_sf"/>
</dbReference>
<accession>A0A4Y8ML19</accession>
<dbReference type="PANTHER" id="PTHR21266:SF60">
    <property type="entry name" value="3-KETOSTEROID-9-ALPHA-MONOOXYGENASE, OXYGENASE COMPONENT"/>
    <property type="match status" value="1"/>
</dbReference>
<dbReference type="SUPFAM" id="SSF55961">
    <property type="entry name" value="Bet v1-like"/>
    <property type="match status" value="1"/>
</dbReference>
<feature type="domain" description="Rieske" evidence="6">
    <location>
        <begin position="22"/>
        <end position="122"/>
    </location>
</feature>
<dbReference type="Pfam" id="PF19112">
    <property type="entry name" value="VanA_C"/>
    <property type="match status" value="1"/>
</dbReference>
<name>A0A4Y8ML19_9BURK</name>
<proteinExistence type="predicted"/>
<evidence type="ECO:0000256" key="4">
    <source>
        <dbReference type="ARBA" id="ARBA00023004"/>
    </source>
</evidence>
<evidence type="ECO:0000259" key="6">
    <source>
        <dbReference type="PROSITE" id="PS51296"/>
    </source>
</evidence>
<gene>
    <name evidence="7" type="ORF">E2553_37655</name>
</gene>
<evidence type="ECO:0000256" key="3">
    <source>
        <dbReference type="ARBA" id="ARBA00023002"/>
    </source>
</evidence>
<dbReference type="InterPro" id="IPR017941">
    <property type="entry name" value="Rieske_2Fe-2S"/>
</dbReference>
<dbReference type="PANTHER" id="PTHR21266">
    <property type="entry name" value="IRON-SULFUR DOMAIN CONTAINING PROTEIN"/>
    <property type="match status" value="1"/>
</dbReference>
<evidence type="ECO:0000313" key="8">
    <source>
        <dbReference type="Proteomes" id="UP000297385"/>
    </source>
</evidence>
<keyword evidence="5" id="KW-0411">Iron-sulfur</keyword>
<evidence type="ECO:0000256" key="5">
    <source>
        <dbReference type="ARBA" id="ARBA00023014"/>
    </source>
</evidence>
<keyword evidence="4" id="KW-0408">Iron</keyword>